<dbReference type="InterPro" id="IPR000524">
    <property type="entry name" value="Tscrpt_reg_HTH_GntR"/>
</dbReference>
<evidence type="ECO:0000256" key="2">
    <source>
        <dbReference type="ARBA" id="ARBA00023125"/>
    </source>
</evidence>
<dbReference type="GO" id="GO:0003677">
    <property type="term" value="F:DNA binding"/>
    <property type="evidence" value="ECO:0007669"/>
    <property type="project" value="UniProtKB-KW"/>
</dbReference>
<dbReference type="GO" id="GO:0003700">
    <property type="term" value="F:DNA-binding transcription factor activity"/>
    <property type="evidence" value="ECO:0007669"/>
    <property type="project" value="InterPro"/>
</dbReference>
<gene>
    <name evidence="6" type="ORF">FAK_18280</name>
</gene>
<dbReference type="InterPro" id="IPR036388">
    <property type="entry name" value="WH-like_DNA-bd_sf"/>
</dbReference>
<dbReference type="KEGG" id="dmp:FAK_18280"/>
<protein>
    <submittedName>
        <fullName evidence="6">GntR family transcriptional regulator</fullName>
    </submittedName>
</protein>
<proteinExistence type="predicted"/>
<feature type="domain" description="GntR C-terminal" evidence="5">
    <location>
        <begin position="82"/>
        <end position="208"/>
    </location>
</feature>
<dbReference type="Pfam" id="PF07729">
    <property type="entry name" value="FCD"/>
    <property type="match status" value="1"/>
</dbReference>
<dbReference type="InterPro" id="IPR036390">
    <property type="entry name" value="WH_DNA-bd_sf"/>
</dbReference>
<keyword evidence="2" id="KW-0238">DNA-binding</keyword>
<dbReference type="PRINTS" id="PR00035">
    <property type="entry name" value="HTHGNTR"/>
</dbReference>
<reference evidence="7" key="1">
    <citation type="journal article" date="2023" name="Arch. Microbiol.">
        <title>Desulfoferula mesophilus gen. nov. sp. nov., a mesophilic sulfate-reducing bacterium isolated from a brackish lake sediment.</title>
        <authorList>
            <person name="Watanabe T."/>
            <person name="Yabe T."/>
            <person name="Tsuji J.M."/>
            <person name="Fukui M."/>
        </authorList>
    </citation>
    <scope>NUCLEOTIDE SEQUENCE [LARGE SCALE GENOMIC DNA]</scope>
    <source>
        <strain evidence="7">12FAK</strain>
    </source>
</reference>
<dbReference type="SMART" id="SM00895">
    <property type="entry name" value="FCD"/>
    <property type="match status" value="1"/>
</dbReference>
<dbReference type="Pfam" id="PF00392">
    <property type="entry name" value="GntR"/>
    <property type="match status" value="1"/>
</dbReference>
<dbReference type="SMART" id="SM00345">
    <property type="entry name" value="HTH_GNTR"/>
    <property type="match status" value="1"/>
</dbReference>
<dbReference type="SUPFAM" id="SSF48008">
    <property type="entry name" value="GntR ligand-binding domain-like"/>
    <property type="match status" value="1"/>
</dbReference>
<evidence type="ECO:0000313" key="6">
    <source>
        <dbReference type="EMBL" id="BEQ14762.1"/>
    </source>
</evidence>
<keyword evidence="3" id="KW-0804">Transcription</keyword>
<name>A0AAU9F0K4_9BACT</name>
<evidence type="ECO:0000259" key="5">
    <source>
        <dbReference type="SMART" id="SM00895"/>
    </source>
</evidence>
<accession>A0AAU9F0K4</accession>
<dbReference type="CDD" id="cd07377">
    <property type="entry name" value="WHTH_GntR"/>
    <property type="match status" value="1"/>
</dbReference>
<evidence type="ECO:0000259" key="4">
    <source>
        <dbReference type="SMART" id="SM00345"/>
    </source>
</evidence>
<keyword evidence="7" id="KW-1185">Reference proteome</keyword>
<dbReference type="PANTHER" id="PTHR43537:SF5">
    <property type="entry name" value="UXU OPERON TRANSCRIPTIONAL REGULATOR"/>
    <property type="match status" value="1"/>
</dbReference>
<dbReference type="SUPFAM" id="SSF46785">
    <property type="entry name" value="Winged helix' DNA-binding domain"/>
    <property type="match status" value="1"/>
</dbReference>
<sequence length="237" mass="27052">MPEFSKPKSMVDQIYDSIARAITTGDLEPGTRLVEQVLQNDFGVSRAPIREAIRLLEADGLVVVDAYKKKYVRNLTREDLTDNIPVLAALESLAGRLAAANITSKDIQQLERINLEIEREYEAGNYQKCAELNFSFHRSFLYLANNKALKRAVGSIVKSLLWLWLTTQYYKNSSIIPSSIEEHQLILKAFRERNPQEVEKRVRDHIEAVLARFVRQSQFDEDGIYKFTSSKKAVVGS</sequence>
<organism evidence="6 7">
    <name type="scientific">Desulfoferula mesophila</name>
    <dbReference type="NCBI Taxonomy" id="3058419"/>
    <lineage>
        <taxon>Bacteria</taxon>
        <taxon>Pseudomonadati</taxon>
        <taxon>Thermodesulfobacteriota</taxon>
        <taxon>Desulfarculia</taxon>
        <taxon>Desulfarculales</taxon>
        <taxon>Desulfarculaceae</taxon>
        <taxon>Desulfoferula</taxon>
    </lineage>
</organism>
<dbReference type="Gene3D" id="1.20.120.530">
    <property type="entry name" value="GntR ligand-binding domain-like"/>
    <property type="match status" value="1"/>
</dbReference>
<dbReference type="Proteomes" id="UP001366166">
    <property type="component" value="Chromosome"/>
</dbReference>
<evidence type="ECO:0000256" key="3">
    <source>
        <dbReference type="ARBA" id="ARBA00023163"/>
    </source>
</evidence>
<dbReference type="InterPro" id="IPR011711">
    <property type="entry name" value="GntR_C"/>
</dbReference>
<feature type="domain" description="HTH gntR-type" evidence="4">
    <location>
        <begin position="14"/>
        <end position="72"/>
    </location>
</feature>
<dbReference type="PANTHER" id="PTHR43537">
    <property type="entry name" value="TRANSCRIPTIONAL REGULATOR, GNTR FAMILY"/>
    <property type="match status" value="1"/>
</dbReference>
<evidence type="ECO:0000313" key="7">
    <source>
        <dbReference type="Proteomes" id="UP001366166"/>
    </source>
</evidence>
<evidence type="ECO:0000256" key="1">
    <source>
        <dbReference type="ARBA" id="ARBA00023015"/>
    </source>
</evidence>
<dbReference type="InterPro" id="IPR008920">
    <property type="entry name" value="TF_FadR/GntR_C"/>
</dbReference>
<dbReference type="Gene3D" id="1.10.10.10">
    <property type="entry name" value="Winged helix-like DNA-binding domain superfamily/Winged helix DNA-binding domain"/>
    <property type="match status" value="1"/>
</dbReference>
<dbReference type="AlphaFoldDB" id="A0AAU9F0K4"/>
<dbReference type="RefSeq" id="WP_338606450.1">
    <property type="nucleotide sequence ID" value="NZ_AP028679.1"/>
</dbReference>
<dbReference type="EMBL" id="AP028679">
    <property type="protein sequence ID" value="BEQ14762.1"/>
    <property type="molecule type" value="Genomic_DNA"/>
</dbReference>
<keyword evidence="1" id="KW-0805">Transcription regulation</keyword>